<reference evidence="7 8" key="1">
    <citation type="journal article" date="2014" name="Genome Announc.">
        <title>Draft genome sequences of eight enterohepatic helicobacter species isolated from both laboratory and wild rodents.</title>
        <authorList>
            <person name="Sheh A."/>
            <person name="Shen Z."/>
            <person name="Fox J.G."/>
        </authorList>
    </citation>
    <scope>NUCLEOTIDE SEQUENCE [LARGE SCALE GENOMIC DNA]</scope>
    <source>
        <strain evidence="7 8">ST1</strain>
    </source>
</reference>
<evidence type="ECO:0000313" key="7">
    <source>
        <dbReference type="EMBL" id="TLD98782.1"/>
    </source>
</evidence>
<dbReference type="EC" id="5.4.99.18" evidence="3 4"/>
<dbReference type="GO" id="GO:0034023">
    <property type="term" value="F:5-(carboxyamino)imidazole ribonucleotide mutase activity"/>
    <property type="evidence" value="ECO:0007669"/>
    <property type="project" value="UniProtKB-UniRule"/>
</dbReference>
<dbReference type="UniPathway" id="UPA00074">
    <property type="reaction ID" value="UER00943"/>
</dbReference>
<dbReference type="InterPro" id="IPR000031">
    <property type="entry name" value="PurE_dom"/>
</dbReference>
<dbReference type="SUPFAM" id="SSF52255">
    <property type="entry name" value="N5-CAIR mutase (phosphoribosylaminoimidazole carboxylase, PurE)"/>
    <property type="match status" value="1"/>
</dbReference>
<dbReference type="NCBIfam" id="TIGR01162">
    <property type="entry name" value="purE"/>
    <property type="match status" value="1"/>
</dbReference>
<gene>
    <name evidence="3 7" type="primary">purE</name>
    <name evidence="7" type="ORF">LS73_008365</name>
</gene>
<dbReference type="EMBL" id="JRPD02000024">
    <property type="protein sequence ID" value="TLD98782.1"/>
    <property type="molecule type" value="Genomic_DNA"/>
</dbReference>
<name>A0A4V6YSC7_9HELI</name>
<dbReference type="STRING" id="216.LS73_03100"/>
<accession>A0A4V6YSC7</accession>
<dbReference type="PANTHER" id="PTHR23046:SF2">
    <property type="entry name" value="PHOSPHORIBOSYLAMINOIMIDAZOLE CARBOXYLASE"/>
    <property type="match status" value="1"/>
</dbReference>
<organism evidence="7 8">
    <name type="scientific">Helicobacter muridarum</name>
    <dbReference type="NCBI Taxonomy" id="216"/>
    <lineage>
        <taxon>Bacteria</taxon>
        <taxon>Pseudomonadati</taxon>
        <taxon>Campylobacterota</taxon>
        <taxon>Epsilonproteobacteria</taxon>
        <taxon>Campylobacterales</taxon>
        <taxon>Helicobacteraceae</taxon>
        <taxon>Helicobacter</taxon>
    </lineage>
</organism>
<dbReference type="GO" id="GO:0016829">
    <property type="term" value="F:lyase activity"/>
    <property type="evidence" value="ECO:0007669"/>
    <property type="project" value="UniProtKB-KW"/>
</dbReference>
<feature type="binding site" evidence="3 5">
    <location>
        <position position="42"/>
    </location>
    <ligand>
        <name>substrate</name>
    </ligand>
</feature>
<comment type="similarity">
    <text evidence="3">Belongs to the AIR carboxylase family. Class I subfamily.</text>
</comment>
<evidence type="ECO:0000256" key="2">
    <source>
        <dbReference type="ARBA" id="ARBA00023235"/>
    </source>
</evidence>
<comment type="pathway">
    <text evidence="3 4">Purine metabolism; IMP biosynthesis via de novo pathway; 5-amino-1-(5-phospho-D-ribosyl)imidazole-4-carboxylate from 5-amino-1-(5-phospho-D-ribosyl)imidazole (N5-CAIR route): step 2/2.</text>
</comment>
<comment type="caution">
    <text evidence="7">The sequence shown here is derived from an EMBL/GenBank/DDBJ whole genome shotgun (WGS) entry which is preliminary data.</text>
</comment>
<feature type="binding site" evidence="3 5">
    <location>
        <position position="15"/>
    </location>
    <ligand>
        <name>substrate</name>
    </ligand>
</feature>
<evidence type="ECO:0000259" key="6">
    <source>
        <dbReference type="SMART" id="SM01001"/>
    </source>
</evidence>
<dbReference type="InterPro" id="IPR024694">
    <property type="entry name" value="PurE_prokaryotes"/>
</dbReference>
<keyword evidence="2 3" id="KW-0413">Isomerase</keyword>
<evidence type="ECO:0000256" key="4">
    <source>
        <dbReference type="PIRNR" id="PIRNR001338"/>
    </source>
</evidence>
<feature type="domain" description="PurE" evidence="6">
    <location>
        <begin position="4"/>
        <end position="157"/>
    </location>
</feature>
<dbReference type="PANTHER" id="PTHR23046">
    <property type="entry name" value="PHOSPHORIBOSYLAMINOIMIDAZOLE CARBOXYLASE CATALYTIC SUBUNIT"/>
    <property type="match status" value="1"/>
</dbReference>
<sequence length="171" mass="18337">MGVDMVVVIMGSKSDWVIMKQCTKVLHQFGIPFETYISSAHRTPLRTKEIVLDTEHRGANVFIGAAGMAAHLAGSIAAMTNKPVIAVPLAGGVLDGIDSLLSSVQMPNGIPVATMAVGKAGAINAAYFCVQILSLQPKYSNLCLELAKDREKRAIQLEKDTQTIQDELQSQ</sequence>
<dbReference type="Gene3D" id="3.40.50.1970">
    <property type="match status" value="1"/>
</dbReference>
<dbReference type="InterPro" id="IPR033747">
    <property type="entry name" value="PurE_ClassI"/>
</dbReference>
<evidence type="ECO:0000313" key="8">
    <source>
        <dbReference type="Proteomes" id="UP000029922"/>
    </source>
</evidence>
<keyword evidence="7" id="KW-0456">Lyase</keyword>
<dbReference type="HAMAP" id="MF_01929">
    <property type="entry name" value="PurE_classI"/>
    <property type="match status" value="1"/>
</dbReference>
<dbReference type="AlphaFoldDB" id="A0A4V6YSC7"/>
<protein>
    <recommendedName>
        <fullName evidence="3 4">N5-carboxyaminoimidazole ribonucleotide mutase</fullName>
        <shortName evidence="3 4">N5-CAIR mutase</shortName>
        <ecNumber evidence="3 4">5.4.99.18</ecNumber>
    </recommendedName>
    <alternativeName>
        <fullName evidence="3">5-(carboxyamino)imidazole ribonucleotide mutase</fullName>
    </alternativeName>
</protein>
<dbReference type="OrthoDB" id="9791908at2"/>
<evidence type="ECO:0000256" key="3">
    <source>
        <dbReference type="HAMAP-Rule" id="MF_01929"/>
    </source>
</evidence>
<comment type="function">
    <text evidence="3 4">Catalyzes the conversion of N5-carboxyaminoimidazole ribonucleotide (N5-CAIR) to 4-carboxy-5-aminoimidazole ribonucleotide (CAIR).</text>
</comment>
<proteinExistence type="inferred from homology"/>
<dbReference type="Proteomes" id="UP000029922">
    <property type="component" value="Unassembled WGS sequence"/>
</dbReference>
<comment type="catalytic activity">
    <reaction evidence="3 4">
        <text>5-carboxyamino-1-(5-phospho-D-ribosyl)imidazole + H(+) = 5-amino-1-(5-phospho-D-ribosyl)imidazole-4-carboxylate</text>
        <dbReference type="Rhea" id="RHEA:13193"/>
        <dbReference type="ChEBI" id="CHEBI:15378"/>
        <dbReference type="ChEBI" id="CHEBI:58730"/>
        <dbReference type="ChEBI" id="CHEBI:77657"/>
        <dbReference type="EC" id="5.4.99.18"/>
    </reaction>
</comment>
<dbReference type="GO" id="GO:0006189">
    <property type="term" value="P:'de novo' IMP biosynthetic process"/>
    <property type="evidence" value="ECO:0007669"/>
    <property type="project" value="UniProtKB-UniRule"/>
</dbReference>
<feature type="binding site" evidence="3 5">
    <location>
        <position position="12"/>
    </location>
    <ligand>
        <name>substrate</name>
    </ligand>
</feature>
<evidence type="ECO:0000256" key="1">
    <source>
        <dbReference type="ARBA" id="ARBA00022755"/>
    </source>
</evidence>
<evidence type="ECO:0000256" key="5">
    <source>
        <dbReference type="PIRSR" id="PIRSR001338-1"/>
    </source>
</evidence>
<dbReference type="SMART" id="SM01001">
    <property type="entry name" value="AIRC"/>
    <property type="match status" value="1"/>
</dbReference>
<dbReference type="PIRSF" id="PIRSF001338">
    <property type="entry name" value="AIR_carboxylase"/>
    <property type="match status" value="1"/>
</dbReference>
<dbReference type="Pfam" id="PF00731">
    <property type="entry name" value="AIRC"/>
    <property type="match status" value="1"/>
</dbReference>
<keyword evidence="1 3" id="KW-0658">Purine biosynthesis</keyword>